<organism evidence="4 5">
    <name type="scientific">Lithospermum erythrorhizon</name>
    <name type="common">Purple gromwell</name>
    <name type="synonym">Lithospermum officinale var. erythrorhizon</name>
    <dbReference type="NCBI Taxonomy" id="34254"/>
    <lineage>
        <taxon>Eukaryota</taxon>
        <taxon>Viridiplantae</taxon>
        <taxon>Streptophyta</taxon>
        <taxon>Embryophyta</taxon>
        <taxon>Tracheophyta</taxon>
        <taxon>Spermatophyta</taxon>
        <taxon>Magnoliopsida</taxon>
        <taxon>eudicotyledons</taxon>
        <taxon>Gunneridae</taxon>
        <taxon>Pentapetalae</taxon>
        <taxon>asterids</taxon>
        <taxon>lamiids</taxon>
        <taxon>Boraginales</taxon>
        <taxon>Boraginaceae</taxon>
        <taxon>Boraginoideae</taxon>
        <taxon>Lithospermeae</taxon>
        <taxon>Lithospermum</taxon>
    </lineage>
</organism>
<feature type="domain" description="NAD-dependent epimerase/dehydratase" evidence="3">
    <location>
        <begin position="144"/>
        <end position="235"/>
    </location>
</feature>
<protein>
    <submittedName>
        <fullName evidence="4">Dehydratase</fullName>
    </submittedName>
</protein>
<keyword evidence="5" id="KW-1185">Reference proteome</keyword>
<dbReference type="GO" id="GO:0016616">
    <property type="term" value="F:oxidoreductase activity, acting on the CH-OH group of donors, NAD or NADP as acceptor"/>
    <property type="evidence" value="ECO:0007669"/>
    <property type="project" value="TreeGrafter"/>
</dbReference>
<evidence type="ECO:0000256" key="1">
    <source>
        <dbReference type="ARBA" id="ARBA00022857"/>
    </source>
</evidence>
<keyword evidence="1" id="KW-0521">NADP</keyword>
<reference evidence="4 5" key="1">
    <citation type="submission" date="2024-01" db="EMBL/GenBank/DDBJ databases">
        <title>The complete chloroplast genome sequence of Lithospermum erythrorhizon: insights into the phylogenetic relationship among Boraginaceae species and the maternal lineages of purple gromwells.</title>
        <authorList>
            <person name="Okada T."/>
            <person name="Watanabe K."/>
        </authorList>
    </citation>
    <scope>NUCLEOTIDE SEQUENCE [LARGE SCALE GENOMIC DNA]</scope>
</reference>
<sequence>MEKNIKVCVRGGSSFLGCHLIKKLLQKGYTVHATMKNLGDELKVGLLKNLSFADTRLILFQADVYNADSFAPDIHGCEVVIHMATPFQHSAEITLYKSTSEAAIAGVVSISIKDDGSGYKESIDETCWTPLNIAIPHEDDFVMRYTHSKTLAEQALLSQQGSTDMDIISLGCGLVGGNELLHFVPPSEAILLSQIKRDHQTYSLLRFLDAALGKVDFVHVEDVAAAHIFCIENSVPAGRYLCANSYLKSQYSRNCSSLSNS</sequence>
<dbReference type="Pfam" id="PF01370">
    <property type="entry name" value="Epimerase"/>
    <property type="match status" value="2"/>
</dbReference>
<name>A0AAV3RLN9_LITER</name>
<dbReference type="InterPro" id="IPR001509">
    <property type="entry name" value="Epimerase_deHydtase"/>
</dbReference>
<evidence type="ECO:0000259" key="3">
    <source>
        <dbReference type="Pfam" id="PF01370"/>
    </source>
</evidence>
<evidence type="ECO:0000313" key="5">
    <source>
        <dbReference type="Proteomes" id="UP001454036"/>
    </source>
</evidence>
<keyword evidence="2" id="KW-0560">Oxidoreductase</keyword>
<dbReference type="PANTHER" id="PTHR10366:SF696">
    <property type="entry name" value="OS07G0601900 PROTEIN"/>
    <property type="match status" value="1"/>
</dbReference>
<dbReference type="Gene3D" id="3.40.50.720">
    <property type="entry name" value="NAD(P)-binding Rossmann-like Domain"/>
    <property type="match status" value="1"/>
</dbReference>
<dbReference type="PANTHER" id="PTHR10366">
    <property type="entry name" value="NAD DEPENDENT EPIMERASE/DEHYDRATASE"/>
    <property type="match status" value="1"/>
</dbReference>
<dbReference type="InterPro" id="IPR036291">
    <property type="entry name" value="NAD(P)-bd_dom_sf"/>
</dbReference>
<dbReference type="Proteomes" id="UP001454036">
    <property type="component" value="Unassembled WGS sequence"/>
</dbReference>
<accession>A0AAV3RLN9</accession>
<gene>
    <name evidence="4" type="ORF">LIER_28436</name>
</gene>
<feature type="domain" description="NAD-dependent epimerase/dehydratase" evidence="3">
    <location>
        <begin position="7"/>
        <end position="105"/>
    </location>
</feature>
<evidence type="ECO:0000313" key="4">
    <source>
        <dbReference type="EMBL" id="GAA0175212.1"/>
    </source>
</evidence>
<dbReference type="SUPFAM" id="SSF51735">
    <property type="entry name" value="NAD(P)-binding Rossmann-fold domains"/>
    <property type="match status" value="1"/>
</dbReference>
<proteinExistence type="predicted"/>
<dbReference type="InterPro" id="IPR050425">
    <property type="entry name" value="NAD(P)_dehydrat-like"/>
</dbReference>
<comment type="caution">
    <text evidence="4">The sequence shown here is derived from an EMBL/GenBank/DDBJ whole genome shotgun (WGS) entry which is preliminary data.</text>
</comment>
<evidence type="ECO:0000256" key="2">
    <source>
        <dbReference type="ARBA" id="ARBA00023002"/>
    </source>
</evidence>
<dbReference type="EMBL" id="BAABME010009462">
    <property type="protein sequence ID" value="GAA0175212.1"/>
    <property type="molecule type" value="Genomic_DNA"/>
</dbReference>
<dbReference type="AlphaFoldDB" id="A0AAV3RLN9"/>